<keyword evidence="1" id="KW-0812">Transmembrane</keyword>
<organism evidence="2 3">
    <name type="scientific">Herpetosiphon geysericola</name>
    <dbReference type="NCBI Taxonomy" id="70996"/>
    <lineage>
        <taxon>Bacteria</taxon>
        <taxon>Bacillati</taxon>
        <taxon>Chloroflexota</taxon>
        <taxon>Chloroflexia</taxon>
        <taxon>Herpetosiphonales</taxon>
        <taxon>Herpetosiphonaceae</taxon>
        <taxon>Herpetosiphon</taxon>
    </lineage>
</organism>
<gene>
    <name evidence="2" type="ORF">SE18_12330</name>
</gene>
<protein>
    <recommendedName>
        <fullName evidence="4">DUF304 domain-containing protein</fullName>
    </recommendedName>
</protein>
<evidence type="ECO:0008006" key="4">
    <source>
        <dbReference type="Google" id="ProtNLM"/>
    </source>
</evidence>
<dbReference type="STRING" id="70996.SE18_12330"/>
<dbReference type="EMBL" id="LGKP01000021">
    <property type="protein sequence ID" value="KPL86747.1"/>
    <property type="molecule type" value="Genomic_DNA"/>
</dbReference>
<proteinExistence type="predicted"/>
<reference evidence="2 3" key="1">
    <citation type="submission" date="2015-07" db="EMBL/GenBank/DDBJ databases">
        <title>Whole genome sequence of Herpetosiphon geysericola DSM 7119.</title>
        <authorList>
            <person name="Hemp J."/>
            <person name="Ward L.M."/>
            <person name="Pace L.A."/>
            <person name="Fischer W.W."/>
        </authorList>
    </citation>
    <scope>NUCLEOTIDE SEQUENCE [LARGE SCALE GENOMIC DNA]</scope>
    <source>
        <strain evidence="2 3">DSM 7119</strain>
    </source>
</reference>
<keyword evidence="3" id="KW-1185">Reference proteome</keyword>
<evidence type="ECO:0000256" key="1">
    <source>
        <dbReference type="SAM" id="Phobius"/>
    </source>
</evidence>
<dbReference type="AlphaFoldDB" id="A0A0P6XRK5"/>
<name>A0A0P6XRK5_9CHLR</name>
<sequence length="217" mass="25259">MVELTGTKTMVARINKVDFNQTENPMSYRVPTNNQHLKLQPGEEILWQGQPVQGFKFYPIDVVPIMFGSFWLYFGMTKVIFVENGEPLPTPMLLIILSLFFSFASYMMIGRLFFGRYLRRYTFYTLTNRRAMIHIRWLKRDYQHSYDLAQLDALKLDRQPNGQQSIIFTNKLALPQYLFFGVNSGFGTFFEGIPNAEALYQQILALQAHLKSKQIGS</sequence>
<evidence type="ECO:0000313" key="3">
    <source>
        <dbReference type="Proteomes" id="UP000050277"/>
    </source>
</evidence>
<keyword evidence="1" id="KW-0472">Membrane</keyword>
<keyword evidence="1" id="KW-1133">Transmembrane helix</keyword>
<accession>A0A0P6XRK5</accession>
<evidence type="ECO:0000313" key="2">
    <source>
        <dbReference type="EMBL" id="KPL86747.1"/>
    </source>
</evidence>
<comment type="caution">
    <text evidence="2">The sequence shown here is derived from an EMBL/GenBank/DDBJ whole genome shotgun (WGS) entry which is preliminary data.</text>
</comment>
<feature type="transmembrane region" description="Helical" evidence="1">
    <location>
        <begin position="94"/>
        <end position="114"/>
    </location>
</feature>
<feature type="transmembrane region" description="Helical" evidence="1">
    <location>
        <begin position="57"/>
        <end position="74"/>
    </location>
</feature>
<dbReference type="Proteomes" id="UP000050277">
    <property type="component" value="Unassembled WGS sequence"/>
</dbReference>